<keyword evidence="2" id="KW-0732">Signal</keyword>
<reference evidence="4 5" key="2">
    <citation type="submission" date="2008-04" db="EMBL/GenBank/DDBJ databases">
        <authorList>
            <person name="Fulton L."/>
            <person name="Clifton S."/>
            <person name="Fulton B."/>
            <person name="Xu J."/>
            <person name="Minx P."/>
            <person name="Pepin K.H."/>
            <person name="Johnson M."/>
            <person name="Thiruvilangam P."/>
            <person name="Bhonagiri V."/>
            <person name="Nash W.E."/>
            <person name="Mardis E.R."/>
            <person name="Wilson R.K."/>
        </authorList>
    </citation>
    <scope>NUCLEOTIDE SEQUENCE [LARGE SCALE GENOMIC DNA]</scope>
    <source>
        <strain evidence="4 5">DSM 17393</strain>
    </source>
</reference>
<dbReference type="STRING" id="471870.BACINT_01126"/>
<evidence type="ECO:0000313" key="5">
    <source>
        <dbReference type="Proteomes" id="UP000004596"/>
    </source>
</evidence>
<proteinExistence type="inferred from homology"/>
<dbReference type="eggNOG" id="COG1629">
    <property type="taxonomic scope" value="Bacteria"/>
</dbReference>
<keyword evidence="1" id="KW-0812">Transmembrane</keyword>
<comment type="subcellular location">
    <subcellularLocation>
        <location evidence="1">Cell outer membrane</location>
        <topology evidence="1">Multi-pass membrane protein</topology>
    </subcellularLocation>
</comment>
<feature type="chain" id="PRO_5002786720" description="Macroglobulin domain-containing protein" evidence="2">
    <location>
        <begin position="27"/>
        <end position="891"/>
    </location>
</feature>
<reference evidence="4 5" key="1">
    <citation type="submission" date="2008-04" db="EMBL/GenBank/DDBJ databases">
        <title>Draft genome sequence of Bacteroides intestinalis (DSM 17393).</title>
        <authorList>
            <person name="Sudarsanam P."/>
            <person name="Ley R."/>
            <person name="Guruge J."/>
            <person name="Turnbaugh P.J."/>
            <person name="Mahowald M."/>
            <person name="Liep D."/>
            <person name="Gordon J."/>
        </authorList>
    </citation>
    <scope>NUCLEOTIDE SEQUENCE [LARGE SCALE GENOMIC DNA]</scope>
    <source>
        <strain evidence="4 5">DSM 17393</strain>
    </source>
</reference>
<dbReference type="InterPro" id="IPR002890">
    <property type="entry name" value="MG2"/>
</dbReference>
<protein>
    <recommendedName>
        <fullName evidence="3">Macroglobulin domain-containing protein</fullName>
    </recommendedName>
</protein>
<dbReference type="Gene3D" id="2.170.130.10">
    <property type="entry name" value="TonB-dependent receptor, plug domain"/>
    <property type="match status" value="1"/>
</dbReference>
<organism evidence="4 5">
    <name type="scientific">Bacteroides intestinalis DSM 17393</name>
    <dbReference type="NCBI Taxonomy" id="471870"/>
    <lineage>
        <taxon>Bacteria</taxon>
        <taxon>Pseudomonadati</taxon>
        <taxon>Bacteroidota</taxon>
        <taxon>Bacteroidia</taxon>
        <taxon>Bacteroidales</taxon>
        <taxon>Bacteroidaceae</taxon>
        <taxon>Bacteroides</taxon>
    </lineage>
</organism>
<sequence length="891" mass="99953">MKNIANSSVKYMVWLCCLMLSPSLWADGTAPQSVPTDTLENLFREQLSNFPQEKIYLQTDRGIYMSGETLWFRAHLVDALMLKQANASRYVYVELVNPLGNLVERVKIRPDSLGCFYGHIPLGEDLPEGNYSLRAYTWFMQNIGEEYFPHKLIYISDPVSEAISPEISYSAENNDIHAEIHFFTKPDNRSVTPTQAILFPDGDRDKQGKVLSLEGENIHYTFKKKEIPASRTFLLQTVYDGKISNRYFRIPELSKNFDVAFFPEGGHAAQSTTIKMAFKAIDADGLSTEIEGQVLDEEGQVCADFKSQHLGMGSFRMYYVPGKKYHAVCSDGTGVSQRFDLPEPSPDAISLNTLWSKDYLRVSLSKSPDTPLGTSLTLVAHLRGIVLYAQPWDNKQSYVDFEKNFFPAGIVHFLLVDEGRNILSERLVFSLQKSALVQTEVRLDRENYLAREKVDMDIQIKDINGNPMSGNFALAVVDRTDVKPDTVSNIVSTLLLTSDLKGHIESPLSYLQDSRSSSYALDLLMMTQGWRKYNIPEVLKGNITDTLPYNLELGDEVSGKVEGLFSALKEGNISLLALKDSLIGTELAKPDRNGRFVFDRLEYPSGTQYIVQALSKKGSSKVFIELDPYKSFPAPKIGFIPRIEKPHIEENYMAKMDQKYTIENGMRVYNLAEVIVTARRERAVKTESPFYSVGTSKVLTEEDVKKGHFISTYDLLRRLPGITVTNNEVRYRFAPVMVLLDNVPEENFDFDLLDVDDIKDVFYSPATSVGPLYGSAAGNGAIVVTTKNGFVQKNKMNSNIQTIASVGYQQTVEFYSPAYDTKAKKESTTPDLRSTIYWNPSVQVDESGTAHVSFYTADSAADYGIVIEGVCASGNLIYSGEKIVSRHNASY</sequence>
<dbReference type="EMBL" id="ABJL02000007">
    <property type="protein sequence ID" value="EDV06041.1"/>
    <property type="molecule type" value="Genomic_DNA"/>
</dbReference>
<keyword evidence="1" id="KW-1134">Transmembrane beta strand</keyword>
<dbReference type="GeneID" id="26158558"/>
<dbReference type="AlphaFoldDB" id="B3C9G2"/>
<dbReference type="SUPFAM" id="SSF56935">
    <property type="entry name" value="Porins"/>
    <property type="match status" value="1"/>
</dbReference>
<dbReference type="InterPro" id="IPR039426">
    <property type="entry name" value="TonB-dep_rcpt-like"/>
</dbReference>
<dbReference type="Proteomes" id="UP000004596">
    <property type="component" value="Unassembled WGS sequence"/>
</dbReference>
<dbReference type="InterPro" id="IPR037066">
    <property type="entry name" value="Plug_dom_sf"/>
</dbReference>
<keyword evidence="1" id="KW-0472">Membrane</keyword>
<dbReference type="GO" id="GO:0009279">
    <property type="term" value="C:cell outer membrane"/>
    <property type="evidence" value="ECO:0007669"/>
    <property type="project" value="UniProtKB-SubCell"/>
</dbReference>
<evidence type="ECO:0000313" key="4">
    <source>
        <dbReference type="EMBL" id="EDV06041.1"/>
    </source>
</evidence>
<feature type="signal peptide" evidence="2">
    <location>
        <begin position="1"/>
        <end position="26"/>
    </location>
</feature>
<dbReference type="RefSeq" id="WP_007661135.1">
    <property type="nucleotide sequence ID" value="NZ_ABJL02000007.1"/>
</dbReference>
<name>B3C9G2_9BACE</name>
<keyword evidence="1" id="KW-0998">Cell outer membrane</keyword>
<gene>
    <name evidence="4" type="ORF">BACINT_01126</name>
</gene>
<comment type="similarity">
    <text evidence="1">Belongs to the TonB-dependent receptor family.</text>
</comment>
<dbReference type="GO" id="GO:0004866">
    <property type="term" value="F:endopeptidase inhibitor activity"/>
    <property type="evidence" value="ECO:0007669"/>
    <property type="project" value="InterPro"/>
</dbReference>
<evidence type="ECO:0000259" key="3">
    <source>
        <dbReference type="Pfam" id="PF01835"/>
    </source>
</evidence>
<dbReference type="Pfam" id="PF01835">
    <property type="entry name" value="MG2"/>
    <property type="match status" value="1"/>
</dbReference>
<evidence type="ECO:0000256" key="2">
    <source>
        <dbReference type="SAM" id="SignalP"/>
    </source>
</evidence>
<dbReference type="PROSITE" id="PS52016">
    <property type="entry name" value="TONB_DEPENDENT_REC_3"/>
    <property type="match status" value="1"/>
</dbReference>
<dbReference type="eggNOG" id="COG2373">
    <property type="taxonomic scope" value="Bacteria"/>
</dbReference>
<feature type="domain" description="Macroglobulin" evidence="3">
    <location>
        <begin position="54"/>
        <end position="137"/>
    </location>
</feature>
<keyword evidence="1" id="KW-0813">Transport</keyword>
<evidence type="ECO:0000256" key="1">
    <source>
        <dbReference type="PROSITE-ProRule" id="PRU01360"/>
    </source>
</evidence>
<comment type="caution">
    <text evidence="4">The sequence shown here is derived from an EMBL/GenBank/DDBJ whole genome shotgun (WGS) entry which is preliminary data.</text>
</comment>
<accession>B3C9G2</accession>
<dbReference type="Gene3D" id="2.60.40.1930">
    <property type="match status" value="1"/>
</dbReference>